<keyword evidence="1" id="KW-1133">Transmembrane helix</keyword>
<proteinExistence type="predicted"/>
<reference evidence="2" key="1">
    <citation type="journal article" date="2015" name="Nature">
        <title>Complex archaea that bridge the gap between prokaryotes and eukaryotes.</title>
        <authorList>
            <person name="Spang A."/>
            <person name="Saw J.H."/>
            <person name="Jorgensen S.L."/>
            <person name="Zaremba-Niedzwiedzka K."/>
            <person name="Martijn J."/>
            <person name="Lind A.E."/>
            <person name="van Eijk R."/>
            <person name="Schleper C."/>
            <person name="Guy L."/>
            <person name="Ettema T.J."/>
        </authorList>
    </citation>
    <scope>NUCLEOTIDE SEQUENCE</scope>
</reference>
<feature type="transmembrane region" description="Helical" evidence="1">
    <location>
        <begin position="21"/>
        <end position="42"/>
    </location>
</feature>
<dbReference type="EMBL" id="LAZR01000401">
    <property type="protein sequence ID" value="KKN70565.1"/>
    <property type="molecule type" value="Genomic_DNA"/>
</dbReference>
<comment type="caution">
    <text evidence="2">The sequence shown here is derived from an EMBL/GenBank/DDBJ whole genome shotgun (WGS) entry which is preliminary data.</text>
</comment>
<sequence>MKQRKINTIFDLSFRDIIDGIGVLIFWYAVAAGIGFLVAWGVS</sequence>
<evidence type="ECO:0000313" key="2">
    <source>
        <dbReference type="EMBL" id="KKN70565.1"/>
    </source>
</evidence>
<accession>A0A0F9SNG8</accession>
<dbReference type="AlphaFoldDB" id="A0A0F9SNG8"/>
<protein>
    <submittedName>
        <fullName evidence="2">Uncharacterized protein</fullName>
    </submittedName>
</protein>
<name>A0A0F9SNG8_9ZZZZ</name>
<organism evidence="2">
    <name type="scientific">marine sediment metagenome</name>
    <dbReference type="NCBI Taxonomy" id="412755"/>
    <lineage>
        <taxon>unclassified sequences</taxon>
        <taxon>metagenomes</taxon>
        <taxon>ecological metagenomes</taxon>
    </lineage>
</organism>
<keyword evidence="1" id="KW-0472">Membrane</keyword>
<evidence type="ECO:0000256" key="1">
    <source>
        <dbReference type="SAM" id="Phobius"/>
    </source>
</evidence>
<keyword evidence="1" id="KW-0812">Transmembrane</keyword>
<gene>
    <name evidence="2" type="ORF">LCGC14_0429960</name>
</gene>